<reference evidence="1" key="1">
    <citation type="submission" date="2021-09" db="EMBL/GenBank/DDBJ databases">
        <title>The genome of Mauremys mutica provides insights into the evolution of semi-aquatic lifestyle.</title>
        <authorList>
            <person name="Gong S."/>
            <person name="Gao Y."/>
        </authorList>
    </citation>
    <scope>NUCLEOTIDE SEQUENCE</scope>
    <source>
        <strain evidence="1">MM-2020</strain>
        <tissue evidence="1">Muscle</tissue>
    </source>
</reference>
<gene>
    <name evidence="1" type="ORF">KIL84_019431</name>
</gene>
<comment type="caution">
    <text evidence="1">The sequence shown here is derived from an EMBL/GenBank/DDBJ whole genome shotgun (WGS) entry which is preliminary data.</text>
</comment>
<evidence type="ECO:0000313" key="1">
    <source>
        <dbReference type="EMBL" id="KAH1186682.1"/>
    </source>
</evidence>
<proteinExistence type="predicted"/>
<evidence type="ECO:0000313" key="2">
    <source>
        <dbReference type="Proteomes" id="UP000827986"/>
    </source>
</evidence>
<evidence type="ECO:0008006" key="3">
    <source>
        <dbReference type="Google" id="ProtNLM"/>
    </source>
</evidence>
<dbReference type="Proteomes" id="UP000827986">
    <property type="component" value="Unassembled WGS sequence"/>
</dbReference>
<organism evidence="1 2">
    <name type="scientific">Mauremys mutica</name>
    <name type="common">yellowpond turtle</name>
    <dbReference type="NCBI Taxonomy" id="74926"/>
    <lineage>
        <taxon>Eukaryota</taxon>
        <taxon>Metazoa</taxon>
        <taxon>Chordata</taxon>
        <taxon>Craniata</taxon>
        <taxon>Vertebrata</taxon>
        <taxon>Euteleostomi</taxon>
        <taxon>Archelosauria</taxon>
        <taxon>Testudinata</taxon>
        <taxon>Testudines</taxon>
        <taxon>Cryptodira</taxon>
        <taxon>Durocryptodira</taxon>
        <taxon>Testudinoidea</taxon>
        <taxon>Geoemydidae</taxon>
        <taxon>Geoemydinae</taxon>
        <taxon>Mauremys</taxon>
    </lineage>
</organism>
<dbReference type="EMBL" id="JAHDVG010000463">
    <property type="protein sequence ID" value="KAH1186682.1"/>
    <property type="molecule type" value="Genomic_DNA"/>
</dbReference>
<protein>
    <recommendedName>
        <fullName evidence="3">Reverse transcriptase domain-containing protein</fullName>
    </recommendedName>
</protein>
<name>A0A9D3XVA0_9SAUR</name>
<keyword evidence="2" id="KW-1185">Reference proteome</keyword>
<sequence length="119" mass="13429">MFLLSYSHINGTLTTGGTEIDGKLFNLRRLTTKTKVLEKLKCEALFADDCALLSQSESDLQLILNRFSEATEQFGLSIRLEKSEVLFQPVPSTITIEPNIIIDGTEHSPLYITWQCHLK</sequence>
<accession>A0A9D3XVA0</accession>
<dbReference type="AlphaFoldDB" id="A0A9D3XVA0"/>